<comment type="caution">
    <text evidence="2">The sequence shown here is derived from an EMBL/GenBank/DDBJ whole genome shotgun (WGS) entry which is preliminary data.</text>
</comment>
<organism evidence="2 3">
    <name type="scientific">Dendryphion nanum</name>
    <dbReference type="NCBI Taxonomy" id="256645"/>
    <lineage>
        <taxon>Eukaryota</taxon>
        <taxon>Fungi</taxon>
        <taxon>Dikarya</taxon>
        <taxon>Ascomycota</taxon>
        <taxon>Pezizomycotina</taxon>
        <taxon>Dothideomycetes</taxon>
        <taxon>Pleosporomycetidae</taxon>
        <taxon>Pleosporales</taxon>
        <taxon>Torulaceae</taxon>
        <taxon>Dendryphion</taxon>
    </lineage>
</organism>
<dbReference type="EMBL" id="JAGMWT010000002">
    <property type="protein sequence ID" value="KAH7135654.1"/>
    <property type="molecule type" value="Genomic_DNA"/>
</dbReference>
<reference evidence="2" key="1">
    <citation type="journal article" date="2021" name="Nat. Commun.">
        <title>Genetic determinants of endophytism in the Arabidopsis root mycobiome.</title>
        <authorList>
            <person name="Mesny F."/>
            <person name="Miyauchi S."/>
            <person name="Thiergart T."/>
            <person name="Pickel B."/>
            <person name="Atanasova L."/>
            <person name="Karlsson M."/>
            <person name="Huettel B."/>
            <person name="Barry K.W."/>
            <person name="Haridas S."/>
            <person name="Chen C."/>
            <person name="Bauer D."/>
            <person name="Andreopoulos W."/>
            <person name="Pangilinan J."/>
            <person name="LaButti K."/>
            <person name="Riley R."/>
            <person name="Lipzen A."/>
            <person name="Clum A."/>
            <person name="Drula E."/>
            <person name="Henrissat B."/>
            <person name="Kohler A."/>
            <person name="Grigoriev I.V."/>
            <person name="Martin F.M."/>
            <person name="Hacquard S."/>
        </authorList>
    </citation>
    <scope>NUCLEOTIDE SEQUENCE</scope>
    <source>
        <strain evidence="2">MPI-CAGE-CH-0243</strain>
    </source>
</reference>
<accession>A0A9P9EAG4</accession>
<proteinExistence type="predicted"/>
<sequence length="182" mass="20414">MSNAPLTPGEDPEPTAPVIDYSPITVQYNEAFENDLMRAILNPPNPVAIPQTPPPLIDPTTLPIALNSSLRTYSSPIPGILLTHPNGYHTGGPGPSPSTVSDFAEKFIKDHDIQDAGQLERVVEEKVRELMDIARETMRERDDAVRKNNAVEKELRDMEEQRNIERRVLDRAKRRGDKIIDE</sequence>
<name>A0A9P9EAG4_9PLEO</name>
<gene>
    <name evidence="2" type="ORF">B0J11DRAFT_576227</name>
</gene>
<dbReference type="AlphaFoldDB" id="A0A9P9EAG4"/>
<evidence type="ECO:0000256" key="1">
    <source>
        <dbReference type="SAM" id="Coils"/>
    </source>
</evidence>
<keyword evidence="1" id="KW-0175">Coiled coil</keyword>
<keyword evidence="3" id="KW-1185">Reference proteome</keyword>
<protein>
    <submittedName>
        <fullName evidence="2">Uncharacterized protein</fullName>
    </submittedName>
</protein>
<dbReference type="Proteomes" id="UP000700596">
    <property type="component" value="Unassembled WGS sequence"/>
</dbReference>
<evidence type="ECO:0000313" key="3">
    <source>
        <dbReference type="Proteomes" id="UP000700596"/>
    </source>
</evidence>
<evidence type="ECO:0000313" key="2">
    <source>
        <dbReference type="EMBL" id="KAH7135654.1"/>
    </source>
</evidence>
<feature type="coiled-coil region" evidence="1">
    <location>
        <begin position="134"/>
        <end position="175"/>
    </location>
</feature>
<dbReference type="OrthoDB" id="3926908at2759"/>